<dbReference type="AlphaFoldDB" id="A0A0G1L691"/>
<protein>
    <submittedName>
        <fullName evidence="2">RNA-directed DNA polymerase</fullName>
    </submittedName>
</protein>
<evidence type="ECO:0000259" key="1">
    <source>
        <dbReference type="PROSITE" id="PS50878"/>
    </source>
</evidence>
<keyword evidence="2" id="KW-0548">Nucleotidyltransferase</keyword>
<dbReference type="PANTHER" id="PTHR34047:SF8">
    <property type="entry name" value="PROTEIN YKFC"/>
    <property type="match status" value="1"/>
</dbReference>
<dbReference type="InterPro" id="IPR000477">
    <property type="entry name" value="RT_dom"/>
</dbReference>
<dbReference type="GO" id="GO:0003964">
    <property type="term" value="F:RNA-directed DNA polymerase activity"/>
    <property type="evidence" value="ECO:0007669"/>
    <property type="project" value="UniProtKB-KW"/>
</dbReference>
<dbReference type="InterPro" id="IPR043502">
    <property type="entry name" value="DNA/RNA_pol_sf"/>
</dbReference>
<dbReference type="Pfam" id="PF00078">
    <property type="entry name" value="RVT_1"/>
    <property type="match status" value="1"/>
</dbReference>
<keyword evidence="2" id="KW-0808">Transferase</keyword>
<proteinExistence type="predicted"/>
<evidence type="ECO:0000313" key="3">
    <source>
        <dbReference type="Proteomes" id="UP000033966"/>
    </source>
</evidence>
<evidence type="ECO:0000313" key="2">
    <source>
        <dbReference type="EMBL" id="KKT91305.1"/>
    </source>
</evidence>
<dbReference type="EMBL" id="LCKF01000014">
    <property type="protein sequence ID" value="KKT91305.1"/>
    <property type="molecule type" value="Genomic_DNA"/>
</dbReference>
<sequence>MLLSILRKRIKDEDLMRLICLILANHKTSTSGKGMPLGNLTSQFFANVYLAELDNFVKHVLKAKYYIRYVDDFVILHRSKEQLADWQVKINLFLSEKLKIELHQDKTKIIPLRNGVPLVGFRIFHICRLLKKSNLRKMQKRLSGFRVKFTRGEVTKEHILLSVAGWGGYARMGNTYRLQMKVRKEAEEILEKCKPEKS</sequence>
<dbReference type="PANTHER" id="PTHR34047">
    <property type="entry name" value="NUCLEAR INTRON MATURASE 1, MITOCHONDRIAL-RELATED"/>
    <property type="match status" value="1"/>
</dbReference>
<dbReference type="InterPro" id="IPR051083">
    <property type="entry name" value="GrpII_Intron_Splice-Mob/Def"/>
</dbReference>
<comment type="caution">
    <text evidence="2">The sequence shown here is derived from an EMBL/GenBank/DDBJ whole genome shotgun (WGS) entry which is preliminary data.</text>
</comment>
<name>A0A0G1L691_9BACT</name>
<accession>A0A0G1L691</accession>
<feature type="domain" description="Reverse transcriptase" evidence="1">
    <location>
        <begin position="1"/>
        <end position="123"/>
    </location>
</feature>
<organism evidence="2 3">
    <name type="scientific">Candidatus Jorgensenbacteria bacterium GW2011_GWA2_45_13</name>
    <dbReference type="NCBI Taxonomy" id="1618662"/>
    <lineage>
        <taxon>Bacteria</taxon>
        <taxon>Candidatus Joergenseniibacteriota</taxon>
    </lineage>
</organism>
<dbReference type="PROSITE" id="PS50878">
    <property type="entry name" value="RT_POL"/>
    <property type="match status" value="1"/>
</dbReference>
<keyword evidence="2" id="KW-0695">RNA-directed DNA polymerase</keyword>
<reference evidence="2 3" key="1">
    <citation type="journal article" date="2015" name="Nature">
        <title>rRNA introns, odd ribosomes, and small enigmatic genomes across a large radiation of phyla.</title>
        <authorList>
            <person name="Brown C.T."/>
            <person name="Hug L.A."/>
            <person name="Thomas B.C."/>
            <person name="Sharon I."/>
            <person name="Castelle C.J."/>
            <person name="Singh A."/>
            <person name="Wilkins M.J."/>
            <person name="Williams K.H."/>
            <person name="Banfield J.F."/>
        </authorList>
    </citation>
    <scope>NUCLEOTIDE SEQUENCE [LARGE SCALE GENOMIC DNA]</scope>
</reference>
<dbReference type="CDD" id="cd01646">
    <property type="entry name" value="RT_Bac_retron_I"/>
    <property type="match status" value="1"/>
</dbReference>
<dbReference type="SUPFAM" id="SSF56672">
    <property type="entry name" value="DNA/RNA polymerases"/>
    <property type="match status" value="1"/>
</dbReference>
<gene>
    <name evidence="2" type="ORF">UW92_C0014G0005</name>
</gene>
<dbReference type="Proteomes" id="UP000033966">
    <property type="component" value="Unassembled WGS sequence"/>
</dbReference>